<keyword evidence="2" id="KW-0548">Nucleotidyltransferase</keyword>
<keyword evidence="3" id="KW-1185">Reference proteome</keyword>
<dbReference type="GO" id="GO:0003964">
    <property type="term" value="F:RNA-directed DNA polymerase activity"/>
    <property type="evidence" value="ECO:0007669"/>
    <property type="project" value="UniProtKB-KW"/>
</dbReference>
<dbReference type="EMBL" id="LXQA010003621">
    <property type="protein sequence ID" value="MCH82389.1"/>
    <property type="molecule type" value="Genomic_DNA"/>
</dbReference>
<comment type="caution">
    <text evidence="2">The sequence shown here is derived from an EMBL/GenBank/DDBJ whole genome shotgun (WGS) entry which is preliminary data.</text>
</comment>
<evidence type="ECO:0000313" key="2">
    <source>
        <dbReference type="EMBL" id="MCH82389.1"/>
    </source>
</evidence>
<reference evidence="2 3" key="1">
    <citation type="journal article" date="2018" name="Front. Plant Sci.">
        <title>Red Clover (Trifolium pratense) and Zigzag Clover (T. medium) - A Picture of Genomic Similarities and Differences.</title>
        <authorList>
            <person name="Dluhosova J."/>
            <person name="Istvanek J."/>
            <person name="Nedelnik J."/>
            <person name="Repkova J."/>
        </authorList>
    </citation>
    <scope>NUCLEOTIDE SEQUENCE [LARGE SCALE GENOMIC DNA]</scope>
    <source>
        <strain evidence="3">cv. 10/8</strain>
        <tissue evidence="2">Leaf</tissue>
    </source>
</reference>
<accession>A0A392M538</accession>
<protein>
    <submittedName>
        <fullName evidence="2">RNA-directed DNA polymerase (Reverse transcriptase)</fullName>
    </submittedName>
</protein>
<feature type="domain" description="Reverse transcriptase" evidence="1">
    <location>
        <begin position="242"/>
        <end position="353"/>
    </location>
</feature>
<dbReference type="Pfam" id="PF00078">
    <property type="entry name" value="RVT_1"/>
    <property type="match status" value="1"/>
</dbReference>
<dbReference type="Proteomes" id="UP000265520">
    <property type="component" value="Unassembled WGS sequence"/>
</dbReference>
<proteinExistence type="predicted"/>
<keyword evidence="2" id="KW-0808">Transferase</keyword>
<dbReference type="AlphaFoldDB" id="A0A392M538"/>
<dbReference type="PANTHER" id="PTHR46890:SF1">
    <property type="entry name" value="REVERSE TRANSCRIPTASE DOMAIN-CONTAINING PROTEIN"/>
    <property type="match status" value="1"/>
</dbReference>
<dbReference type="InterPro" id="IPR052343">
    <property type="entry name" value="Retrotransposon-Effector_Assoc"/>
</dbReference>
<gene>
    <name evidence="2" type="ORF">A2U01_0003193</name>
</gene>
<dbReference type="PANTHER" id="PTHR46890">
    <property type="entry name" value="NON-LTR RETROLELEMENT REVERSE TRANSCRIPTASE-LIKE PROTEIN-RELATED"/>
    <property type="match status" value="1"/>
</dbReference>
<evidence type="ECO:0000313" key="3">
    <source>
        <dbReference type="Proteomes" id="UP000265520"/>
    </source>
</evidence>
<keyword evidence="2" id="KW-0695">RNA-directed DNA polymerase</keyword>
<feature type="non-terminal residue" evidence="2">
    <location>
        <position position="1"/>
    </location>
</feature>
<name>A0A392M538_9FABA</name>
<sequence length="354" mass="40370">VNLYPLILAADDQHVTFSITENNKTYALSAIYAATRAHEHRGRSTPARLPMKEFQKWTDDSNLIHLPTIGAEFTWNNGRWGLRHTERRLDRAVCNQSWLDLWCPMFILNKKLKLVKEKLKTWNKTSFGNVHDLVNSTEQMLQHIQDQIQIFGPSNELLAEEKIAHEPLLADEVIPHLITDDINALMTLLPSHQEIKSAVFALNGDSAPGLDGFGAFFFQHYWEIIKQDVFNAVLEFFTSSWILPDRLAKVMLSIISEEQMGFIQGRNIKDCICIASEAANLLHNKSFGGNLALEIDISKAFDTLEWSFLLKVLKCFGFNDLFCNWIHVILKSAFLSISINGKSEGYFNCTRGVR</sequence>
<organism evidence="2 3">
    <name type="scientific">Trifolium medium</name>
    <dbReference type="NCBI Taxonomy" id="97028"/>
    <lineage>
        <taxon>Eukaryota</taxon>
        <taxon>Viridiplantae</taxon>
        <taxon>Streptophyta</taxon>
        <taxon>Embryophyta</taxon>
        <taxon>Tracheophyta</taxon>
        <taxon>Spermatophyta</taxon>
        <taxon>Magnoliopsida</taxon>
        <taxon>eudicotyledons</taxon>
        <taxon>Gunneridae</taxon>
        <taxon>Pentapetalae</taxon>
        <taxon>rosids</taxon>
        <taxon>fabids</taxon>
        <taxon>Fabales</taxon>
        <taxon>Fabaceae</taxon>
        <taxon>Papilionoideae</taxon>
        <taxon>50 kb inversion clade</taxon>
        <taxon>NPAAA clade</taxon>
        <taxon>Hologalegina</taxon>
        <taxon>IRL clade</taxon>
        <taxon>Trifolieae</taxon>
        <taxon>Trifolium</taxon>
    </lineage>
</organism>
<dbReference type="InterPro" id="IPR000477">
    <property type="entry name" value="RT_dom"/>
</dbReference>
<evidence type="ECO:0000259" key="1">
    <source>
        <dbReference type="Pfam" id="PF00078"/>
    </source>
</evidence>